<dbReference type="AlphaFoldDB" id="A0AA38J0H1"/>
<reference evidence="1" key="1">
    <citation type="journal article" date="2023" name="G3 (Bethesda)">
        <title>Whole genome assemblies of Zophobas morio and Tenebrio molitor.</title>
        <authorList>
            <person name="Kaur S."/>
            <person name="Stinson S.A."/>
            <person name="diCenzo G.C."/>
        </authorList>
    </citation>
    <scope>NUCLEOTIDE SEQUENCE</scope>
    <source>
        <strain evidence="1">QUZm001</strain>
    </source>
</reference>
<organism evidence="1 2">
    <name type="scientific">Zophobas morio</name>
    <dbReference type="NCBI Taxonomy" id="2755281"/>
    <lineage>
        <taxon>Eukaryota</taxon>
        <taxon>Metazoa</taxon>
        <taxon>Ecdysozoa</taxon>
        <taxon>Arthropoda</taxon>
        <taxon>Hexapoda</taxon>
        <taxon>Insecta</taxon>
        <taxon>Pterygota</taxon>
        <taxon>Neoptera</taxon>
        <taxon>Endopterygota</taxon>
        <taxon>Coleoptera</taxon>
        <taxon>Polyphaga</taxon>
        <taxon>Cucujiformia</taxon>
        <taxon>Tenebrionidae</taxon>
        <taxon>Zophobas</taxon>
    </lineage>
</organism>
<dbReference type="EMBL" id="JALNTZ010000001">
    <property type="protein sequence ID" value="KAJ3666943.1"/>
    <property type="molecule type" value="Genomic_DNA"/>
</dbReference>
<protein>
    <submittedName>
        <fullName evidence="1">Uncharacterized protein</fullName>
    </submittedName>
</protein>
<name>A0AA38J0H1_9CUCU</name>
<keyword evidence="2" id="KW-1185">Reference proteome</keyword>
<comment type="caution">
    <text evidence="1">The sequence shown here is derived from an EMBL/GenBank/DDBJ whole genome shotgun (WGS) entry which is preliminary data.</text>
</comment>
<accession>A0AA38J0H1</accession>
<proteinExistence type="predicted"/>
<evidence type="ECO:0000313" key="1">
    <source>
        <dbReference type="EMBL" id="KAJ3666943.1"/>
    </source>
</evidence>
<evidence type="ECO:0000313" key="2">
    <source>
        <dbReference type="Proteomes" id="UP001168821"/>
    </source>
</evidence>
<gene>
    <name evidence="1" type="ORF">Zmor_002363</name>
</gene>
<sequence>MRNNLLTKELFGLDDKASIERTASWNFFGRAYGLNQMLGDNVKMTPKISIDHVKQNLRGKKIKVRGVLLLQISVSTRDLGNPYHLLMFDKVPIYFSSWILSLTALMEDLETMVVRAHVNS</sequence>
<dbReference type="Proteomes" id="UP001168821">
    <property type="component" value="Unassembled WGS sequence"/>
</dbReference>